<sequence length="100" mass="11123">MPRACQSSSRILGGRRCGLVTPGRPAVIAKSLPDPRVAFSSRSLEMGMEAHLMLESLVRLPHDARHLQHVTAARPQEDKGRQENEHRRGDKENVADMFLG</sequence>
<dbReference type="EMBL" id="JAOQAV010000001">
    <property type="protein sequence ID" value="KAJ4197740.1"/>
    <property type="molecule type" value="Genomic_DNA"/>
</dbReference>
<feature type="region of interest" description="Disordered" evidence="1">
    <location>
        <begin position="71"/>
        <end position="100"/>
    </location>
</feature>
<comment type="caution">
    <text evidence="2">The sequence shown here is derived from an EMBL/GenBank/DDBJ whole genome shotgun (WGS) entry which is preliminary data.</text>
</comment>
<evidence type="ECO:0000313" key="2">
    <source>
        <dbReference type="EMBL" id="KAJ4197740.1"/>
    </source>
</evidence>
<dbReference type="AlphaFoldDB" id="A0A9W8RGH4"/>
<evidence type="ECO:0000256" key="1">
    <source>
        <dbReference type="SAM" id="MobiDB-lite"/>
    </source>
</evidence>
<reference evidence="2" key="1">
    <citation type="submission" date="2022-09" db="EMBL/GenBank/DDBJ databases">
        <title>Fusarium specimens isolated from Avocado Roots.</title>
        <authorList>
            <person name="Stajich J."/>
            <person name="Roper C."/>
            <person name="Heimlech-Rivalta G."/>
        </authorList>
    </citation>
    <scope>NUCLEOTIDE SEQUENCE</scope>
    <source>
        <strain evidence="2">A02</strain>
    </source>
</reference>
<gene>
    <name evidence="2" type="ORF">NW755_000437</name>
</gene>
<proteinExistence type="predicted"/>
<keyword evidence="3" id="KW-1185">Reference proteome</keyword>
<feature type="compositionally biased region" description="Basic and acidic residues" evidence="1">
    <location>
        <begin position="75"/>
        <end position="94"/>
    </location>
</feature>
<name>A0A9W8RGH4_9HYPO</name>
<protein>
    <submittedName>
        <fullName evidence="2">Uncharacterized protein</fullName>
    </submittedName>
</protein>
<organism evidence="2 3">
    <name type="scientific">Fusarium falciforme</name>
    <dbReference type="NCBI Taxonomy" id="195108"/>
    <lineage>
        <taxon>Eukaryota</taxon>
        <taxon>Fungi</taxon>
        <taxon>Dikarya</taxon>
        <taxon>Ascomycota</taxon>
        <taxon>Pezizomycotina</taxon>
        <taxon>Sordariomycetes</taxon>
        <taxon>Hypocreomycetidae</taxon>
        <taxon>Hypocreales</taxon>
        <taxon>Nectriaceae</taxon>
        <taxon>Fusarium</taxon>
        <taxon>Fusarium solani species complex</taxon>
    </lineage>
</organism>
<accession>A0A9W8RGH4</accession>
<dbReference type="Proteomes" id="UP001152087">
    <property type="component" value="Unassembled WGS sequence"/>
</dbReference>
<evidence type="ECO:0000313" key="3">
    <source>
        <dbReference type="Proteomes" id="UP001152087"/>
    </source>
</evidence>